<reference evidence="1" key="1">
    <citation type="submission" date="2021-06" db="EMBL/GenBank/DDBJ databases">
        <authorList>
            <person name="Hodson N. C."/>
            <person name="Mongue J. A."/>
            <person name="Jaron S. K."/>
        </authorList>
    </citation>
    <scope>NUCLEOTIDE SEQUENCE</scope>
</reference>
<proteinExistence type="predicted"/>
<evidence type="ECO:0000313" key="1">
    <source>
        <dbReference type="EMBL" id="CAG7830131.1"/>
    </source>
</evidence>
<feature type="non-terminal residue" evidence="1">
    <location>
        <position position="65"/>
    </location>
</feature>
<accession>A0A8J2Q1N5</accession>
<dbReference type="AlphaFoldDB" id="A0A8J2Q1N5"/>
<organism evidence="1 2">
    <name type="scientific">Allacma fusca</name>
    <dbReference type="NCBI Taxonomy" id="39272"/>
    <lineage>
        <taxon>Eukaryota</taxon>
        <taxon>Metazoa</taxon>
        <taxon>Ecdysozoa</taxon>
        <taxon>Arthropoda</taxon>
        <taxon>Hexapoda</taxon>
        <taxon>Collembola</taxon>
        <taxon>Symphypleona</taxon>
        <taxon>Sminthuridae</taxon>
        <taxon>Allacma</taxon>
    </lineage>
</organism>
<dbReference type="EMBL" id="CAJVCH010554441">
    <property type="protein sequence ID" value="CAG7830131.1"/>
    <property type="molecule type" value="Genomic_DNA"/>
</dbReference>
<evidence type="ECO:0000313" key="2">
    <source>
        <dbReference type="Proteomes" id="UP000708208"/>
    </source>
</evidence>
<keyword evidence="2" id="KW-1185">Reference proteome</keyword>
<protein>
    <submittedName>
        <fullName evidence="1">Uncharacterized protein</fullName>
    </submittedName>
</protein>
<name>A0A8J2Q1N5_9HEXA</name>
<comment type="caution">
    <text evidence="1">The sequence shown here is derived from an EMBL/GenBank/DDBJ whole genome shotgun (WGS) entry which is preliminary data.</text>
</comment>
<sequence>MLRIQRVKESHHPIIITTNPLNPPSNHFYLLRTCTVVHNLYSFQSPTNSALGMHKFKPKTWASSP</sequence>
<dbReference type="Proteomes" id="UP000708208">
    <property type="component" value="Unassembled WGS sequence"/>
</dbReference>
<gene>
    <name evidence="1" type="ORF">AFUS01_LOCUS39957</name>
</gene>
<feature type="non-terminal residue" evidence="1">
    <location>
        <position position="1"/>
    </location>
</feature>